<evidence type="ECO:0000256" key="6">
    <source>
        <dbReference type="SAM" id="Phobius"/>
    </source>
</evidence>
<feature type="transmembrane region" description="Helical" evidence="6">
    <location>
        <begin position="78"/>
        <end position="99"/>
    </location>
</feature>
<keyword evidence="5 6" id="KW-0472">Membrane</keyword>
<dbReference type="AlphaFoldDB" id="A0A132PBV2"/>
<dbReference type="InterPro" id="IPR038330">
    <property type="entry name" value="TspO/MBR-related_sf"/>
</dbReference>
<sequence>MRPNTLVKTASAALATALVGGLASRPAESSWYAALRKPSFQPPRQAFPIVWPILYTDIAAVSASTLEKMRAENRSDQARAFTAALGANLVMNAGWSWIFFSQRRLGTAAVAAAALTVSSADLTRRAVRAQGPRAAVLAPYPLWCAFATALSTRIWMLNRGRQRLHPPQLNGLR</sequence>
<dbReference type="PIRSF" id="PIRSF005859">
    <property type="entry name" value="PBR"/>
    <property type="match status" value="1"/>
</dbReference>
<feature type="transmembrane region" description="Helical" evidence="6">
    <location>
        <begin position="134"/>
        <end position="156"/>
    </location>
</feature>
<evidence type="ECO:0000256" key="5">
    <source>
        <dbReference type="ARBA" id="ARBA00023136"/>
    </source>
</evidence>
<evidence type="ECO:0000313" key="7">
    <source>
        <dbReference type="EMBL" id="KWX19798.1"/>
    </source>
</evidence>
<evidence type="ECO:0000313" key="8">
    <source>
        <dbReference type="Proteomes" id="UP000070612"/>
    </source>
</evidence>
<evidence type="ECO:0000256" key="1">
    <source>
        <dbReference type="ARBA" id="ARBA00004141"/>
    </source>
</evidence>
<dbReference type="CDD" id="cd15904">
    <property type="entry name" value="TSPO_MBR"/>
    <property type="match status" value="1"/>
</dbReference>
<keyword evidence="8" id="KW-1185">Reference proteome</keyword>
<keyword evidence="3 6" id="KW-0812">Transmembrane</keyword>
<dbReference type="GO" id="GO:0016020">
    <property type="term" value="C:membrane"/>
    <property type="evidence" value="ECO:0007669"/>
    <property type="project" value="UniProtKB-SubCell"/>
</dbReference>
<dbReference type="Proteomes" id="UP000070612">
    <property type="component" value="Unassembled WGS sequence"/>
</dbReference>
<comment type="caution">
    <text evidence="7">The sequence shown here is derived from an EMBL/GenBank/DDBJ whole genome shotgun (WGS) entry which is preliminary data.</text>
</comment>
<dbReference type="PATRIC" id="fig|59750.3.peg.5150"/>
<protein>
    <submittedName>
        <fullName evidence="7">TspO and MBR s</fullName>
    </submittedName>
</protein>
<dbReference type="Gene3D" id="1.20.1260.100">
    <property type="entry name" value="TspO/MBR protein"/>
    <property type="match status" value="1"/>
</dbReference>
<accession>A0A132PBV2</accession>
<dbReference type="FunFam" id="1.20.1260.100:FF:000001">
    <property type="entry name" value="translocator protein 2"/>
    <property type="match status" value="1"/>
</dbReference>
<name>A0A132PBV2_9MYCO</name>
<comment type="similarity">
    <text evidence="2">Belongs to the TspO/BZRP family.</text>
</comment>
<dbReference type="STRING" id="59750.AWC31_02515"/>
<evidence type="ECO:0000256" key="2">
    <source>
        <dbReference type="ARBA" id="ARBA00007524"/>
    </source>
</evidence>
<evidence type="ECO:0000256" key="4">
    <source>
        <dbReference type="ARBA" id="ARBA00022989"/>
    </source>
</evidence>
<dbReference type="EMBL" id="LGTW01000036">
    <property type="protein sequence ID" value="KWX19798.1"/>
    <property type="molecule type" value="Genomic_DNA"/>
</dbReference>
<proteinExistence type="inferred from homology"/>
<evidence type="ECO:0000256" key="3">
    <source>
        <dbReference type="ARBA" id="ARBA00022692"/>
    </source>
</evidence>
<keyword evidence="4 6" id="KW-1133">Transmembrane helix</keyword>
<gene>
    <name evidence="7" type="ORF">AFM11_34065</name>
</gene>
<comment type="subcellular location">
    <subcellularLocation>
        <location evidence="1">Membrane</location>
        <topology evidence="1">Multi-pass membrane protein</topology>
    </subcellularLocation>
</comment>
<dbReference type="Pfam" id="PF03073">
    <property type="entry name" value="TspO_MBR"/>
    <property type="match status" value="1"/>
</dbReference>
<dbReference type="PANTHER" id="PTHR10057">
    <property type="entry name" value="PERIPHERAL-TYPE BENZODIAZEPINE RECEPTOR"/>
    <property type="match status" value="1"/>
</dbReference>
<reference evidence="7 8" key="1">
    <citation type="submission" date="2015-07" db="EMBL/GenBank/DDBJ databases">
        <title>A draft genome sequence of Mycobacterium wolinskyi.</title>
        <authorList>
            <person name="de Man T.J."/>
            <person name="Perry K.A."/>
            <person name="Coulliette A.D."/>
            <person name="Jensen B."/>
            <person name="Toney N.C."/>
            <person name="Limbago B.M."/>
            <person name="Noble-Wang J."/>
        </authorList>
    </citation>
    <scope>NUCLEOTIDE SEQUENCE [LARGE SCALE GENOMIC DNA]</scope>
    <source>
        <strain evidence="7 8">CDC_01</strain>
    </source>
</reference>
<dbReference type="InterPro" id="IPR004307">
    <property type="entry name" value="TspO_MBR"/>
</dbReference>
<organism evidence="7 8">
    <name type="scientific">Mycolicibacterium wolinskyi</name>
    <dbReference type="NCBI Taxonomy" id="59750"/>
    <lineage>
        <taxon>Bacteria</taxon>
        <taxon>Bacillati</taxon>
        <taxon>Actinomycetota</taxon>
        <taxon>Actinomycetes</taxon>
        <taxon>Mycobacteriales</taxon>
        <taxon>Mycobacteriaceae</taxon>
        <taxon>Mycolicibacterium</taxon>
    </lineage>
</organism>
<dbReference type="PANTHER" id="PTHR10057:SF0">
    <property type="entry name" value="TRANSLOCATOR PROTEIN"/>
    <property type="match status" value="1"/>
</dbReference>
<dbReference type="RefSeq" id="WP_067859107.1">
    <property type="nucleotide sequence ID" value="NZ_LGTW01000036.1"/>
</dbReference>
<dbReference type="GO" id="GO:0033013">
    <property type="term" value="P:tetrapyrrole metabolic process"/>
    <property type="evidence" value="ECO:0007669"/>
    <property type="project" value="UniProtKB-ARBA"/>
</dbReference>